<dbReference type="AlphaFoldDB" id="A0AA37T295"/>
<evidence type="ECO:0008006" key="3">
    <source>
        <dbReference type="Google" id="ProtNLM"/>
    </source>
</evidence>
<organism evidence="1 2">
    <name type="scientific">Agaribacter marinus</name>
    <dbReference type="NCBI Taxonomy" id="1431249"/>
    <lineage>
        <taxon>Bacteria</taxon>
        <taxon>Pseudomonadati</taxon>
        <taxon>Pseudomonadota</taxon>
        <taxon>Gammaproteobacteria</taxon>
        <taxon>Alteromonadales</taxon>
        <taxon>Alteromonadaceae</taxon>
        <taxon>Agaribacter</taxon>
    </lineage>
</organism>
<evidence type="ECO:0000313" key="2">
    <source>
        <dbReference type="Proteomes" id="UP001156601"/>
    </source>
</evidence>
<dbReference type="Proteomes" id="UP001156601">
    <property type="component" value="Unassembled WGS sequence"/>
</dbReference>
<evidence type="ECO:0000313" key="1">
    <source>
        <dbReference type="EMBL" id="GLR72584.1"/>
    </source>
</evidence>
<gene>
    <name evidence="1" type="ORF">GCM10007852_34920</name>
</gene>
<dbReference type="EMBL" id="BSOT01000011">
    <property type="protein sequence ID" value="GLR72584.1"/>
    <property type="molecule type" value="Genomic_DNA"/>
</dbReference>
<reference evidence="1" key="2">
    <citation type="submission" date="2023-01" db="EMBL/GenBank/DDBJ databases">
        <title>Draft genome sequence of Agaribacter marinus strain NBRC 110023.</title>
        <authorList>
            <person name="Sun Q."/>
            <person name="Mori K."/>
        </authorList>
    </citation>
    <scope>NUCLEOTIDE SEQUENCE</scope>
    <source>
        <strain evidence="1">NBRC 110023</strain>
    </source>
</reference>
<protein>
    <recommendedName>
        <fullName evidence="3">Transglutaminase-like superfamily protein</fullName>
    </recommendedName>
</protein>
<dbReference type="RefSeq" id="WP_284218996.1">
    <property type="nucleotide sequence ID" value="NZ_BSOT01000011.1"/>
</dbReference>
<accession>A0AA37T295</accession>
<sequence>MLITLTILAAFATQDAQASQLGFQKKSNVEGHTFSYRWFDGEKHYAIQFPLANATLNQLPNSPIRYNNDLLQQEIVAAIRRYAVDVSGEGIQVVIKRLGLNTEYQVRAPNDKVAKETLREIDELQDTVKAEFYEKNFFLTYTSPLGEKAIQHDFARYVHDSKDGLNSIVDAIKSIQENQKDYREFITIAMSWVQSIPYDDLRNRISSNGSGFASPKDLILQNRGDCDSKSTLLAAILKAYNEQIKLKMILLPKHALLGVSLRALPNEKTITSDSIPYVLLEPTGPAYYKIGEADDDSLMAIRNRQYRLASL</sequence>
<reference evidence="1" key="1">
    <citation type="journal article" date="2014" name="Int. J. Syst. Evol. Microbiol.">
        <title>Complete genome sequence of Corynebacterium casei LMG S-19264T (=DSM 44701T), isolated from a smear-ripened cheese.</title>
        <authorList>
            <consortium name="US DOE Joint Genome Institute (JGI-PGF)"/>
            <person name="Walter F."/>
            <person name="Albersmeier A."/>
            <person name="Kalinowski J."/>
            <person name="Ruckert C."/>
        </authorList>
    </citation>
    <scope>NUCLEOTIDE SEQUENCE</scope>
    <source>
        <strain evidence="1">NBRC 110023</strain>
    </source>
</reference>
<comment type="caution">
    <text evidence="1">The sequence shown here is derived from an EMBL/GenBank/DDBJ whole genome shotgun (WGS) entry which is preliminary data.</text>
</comment>
<name>A0AA37T295_9ALTE</name>
<proteinExistence type="predicted"/>
<keyword evidence="2" id="KW-1185">Reference proteome</keyword>